<dbReference type="Pfam" id="PF07811">
    <property type="entry name" value="TadE"/>
    <property type="match status" value="1"/>
</dbReference>
<dbReference type="InterPro" id="IPR012495">
    <property type="entry name" value="TadE-like_dom"/>
</dbReference>
<evidence type="ECO:0000259" key="2">
    <source>
        <dbReference type="Pfam" id="PF07811"/>
    </source>
</evidence>
<dbReference type="Proteomes" id="UP001596222">
    <property type="component" value="Unassembled WGS sequence"/>
</dbReference>
<reference evidence="4" key="1">
    <citation type="journal article" date="2019" name="Int. J. Syst. Evol. Microbiol.">
        <title>The Global Catalogue of Microorganisms (GCM) 10K type strain sequencing project: providing services to taxonomists for standard genome sequencing and annotation.</title>
        <authorList>
            <consortium name="The Broad Institute Genomics Platform"/>
            <consortium name="The Broad Institute Genome Sequencing Center for Infectious Disease"/>
            <person name="Wu L."/>
            <person name="Ma J."/>
        </authorList>
    </citation>
    <scope>NUCLEOTIDE SEQUENCE [LARGE SCALE GENOMIC DNA]</scope>
    <source>
        <strain evidence="4">CGMCC 4.1641</strain>
    </source>
</reference>
<evidence type="ECO:0000256" key="1">
    <source>
        <dbReference type="SAM" id="Phobius"/>
    </source>
</evidence>
<name>A0ABW0A8C4_9ACTN</name>
<keyword evidence="4" id="KW-1185">Reference proteome</keyword>
<keyword evidence="1" id="KW-0812">Transmembrane</keyword>
<keyword evidence="1" id="KW-0472">Membrane</keyword>
<dbReference type="EMBL" id="JBHSKJ010000022">
    <property type="protein sequence ID" value="MFC5148941.1"/>
    <property type="molecule type" value="Genomic_DNA"/>
</dbReference>
<feature type="domain" description="TadE-like" evidence="2">
    <location>
        <begin position="17"/>
        <end position="59"/>
    </location>
</feature>
<keyword evidence="1" id="KW-1133">Transmembrane helix</keyword>
<accession>A0ABW0A8C4</accession>
<comment type="caution">
    <text evidence="3">The sequence shown here is derived from an EMBL/GenBank/DDBJ whole genome shotgun (WGS) entry which is preliminary data.</text>
</comment>
<feature type="transmembrane region" description="Helical" evidence="1">
    <location>
        <begin position="21"/>
        <end position="41"/>
    </location>
</feature>
<dbReference type="RefSeq" id="WP_382049121.1">
    <property type="nucleotide sequence ID" value="NZ_JBHSKJ010000022.1"/>
</dbReference>
<evidence type="ECO:0000313" key="3">
    <source>
        <dbReference type="EMBL" id="MFC5148941.1"/>
    </source>
</evidence>
<protein>
    <submittedName>
        <fullName evidence="3">TadE/TadG family type IV pilus assembly protein</fullName>
    </submittedName>
</protein>
<sequence length="150" mass="15561">MTTYLSRLRARARRDDGALSLEAMILLPLLILVVCLIIAFGRIQAAGNVVDTAARNASRAASLERSGGAGSAAGERVAQDVLSHQGLPCTSVTVSISTAGFAARLGDPSVTTATVSCTVRLSDIGMPGLPGSKTLTANFTSPIDTYRQRN</sequence>
<gene>
    <name evidence="3" type="ORF">ACFPP6_30185</name>
</gene>
<evidence type="ECO:0000313" key="4">
    <source>
        <dbReference type="Proteomes" id="UP001596222"/>
    </source>
</evidence>
<proteinExistence type="predicted"/>
<organism evidence="3 4">
    <name type="scientific">Streptomyces aureoversilis</name>
    <dbReference type="NCBI Taxonomy" id="67277"/>
    <lineage>
        <taxon>Bacteria</taxon>
        <taxon>Bacillati</taxon>
        <taxon>Actinomycetota</taxon>
        <taxon>Actinomycetes</taxon>
        <taxon>Kitasatosporales</taxon>
        <taxon>Streptomycetaceae</taxon>
        <taxon>Streptomyces</taxon>
    </lineage>
</organism>